<organism evidence="1 2">
    <name type="scientific">Brassica carinata</name>
    <name type="common">Ethiopian mustard</name>
    <name type="synonym">Abyssinian cabbage</name>
    <dbReference type="NCBI Taxonomy" id="52824"/>
    <lineage>
        <taxon>Eukaryota</taxon>
        <taxon>Viridiplantae</taxon>
        <taxon>Streptophyta</taxon>
        <taxon>Embryophyta</taxon>
        <taxon>Tracheophyta</taxon>
        <taxon>Spermatophyta</taxon>
        <taxon>Magnoliopsida</taxon>
        <taxon>eudicotyledons</taxon>
        <taxon>Gunneridae</taxon>
        <taxon>Pentapetalae</taxon>
        <taxon>rosids</taxon>
        <taxon>malvids</taxon>
        <taxon>Brassicales</taxon>
        <taxon>Brassicaceae</taxon>
        <taxon>Brassiceae</taxon>
        <taxon>Brassica</taxon>
    </lineage>
</organism>
<gene>
    <name evidence="1" type="ORF">Bca52824_063314</name>
</gene>
<protein>
    <submittedName>
        <fullName evidence="1">Uncharacterized protein</fullName>
    </submittedName>
</protein>
<dbReference type="EMBL" id="JAAMPC010000013">
    <property type="protein sequence ID" value="KAG2268759.1"/>
    <property type="molecule type" value="Genomic_DNA"/>
</dbReference>
<dbReference type="AlphaFoldDB" id="A0A8X7QE51"/>
<evidence type="ECO:0000313" key="2">
    <source>
        <dbReference type="Proteomes" id="UP000886595"/>
    </source>
</evidence>
<evidence type="ECO:0000313" key="1">
    <source>
        <dbReference type="EMBL" id="KAG2268759.1"/>
    </source>
</evidence>
<sequence length="86" mass="10066">MLCTGQPTIGEAMVDSLQWRVNKARADRCWRRIKRSIHGITVTQLESYMTAYLNKRATITCHQENLCNRCDECCYYKQIAKFVFIA</sequence>
<keyword evidence="2" id="KW-1185">Reference proteome</keyword>
<dbReference type="Proteomes" id="UP000886595">
    <property type="component" value="Unassembled WGS sequence"/>
</dbReference>
<comment type="caution">
    <text evidence="1">The sequence shown here is derived from an EMBL/GenBank/DDBJ whole genome shotgun (WGS) entry which is preliminary data.</text>
</comment>
<name>A0A8X7QE51_BRACI</name>
<reference evidence="1 2" key="1">
    <citation type="submission" date="2020-02" db="EMBL/GenBank/DDBJ databases">
        <authorList>
            <person name="Ma Q."/>
            <person name="Huang Y."/>
            <person name="Song X."/>
            <person name="Pei D."/>
        </authorList>
    </citation>
    <scope>NUCLEOTIDE SEQUENCE [LARGE SCALE GENOMIC DNA]</scope>
    <source>
        <strain evidence="1">Sxm20200214</strain>
        <tissue evidence="1">Leaf</tissue>
    </source>
</reference>
<accession>A0A8X7QE51</accession>
<proteinExistence type="predicted"/>